<organism evidence="2 3">
    <name type="scientific">Trametes coccinea (strain BRFM310)</name>
    <name type="common">Pycnoporus coccineus</name>
    <dbReference type="NCBI Taxonomy" id="1353009"/>
    <lineage>
        <taxon>Eukaryota</taxon>
        <taxon>Fungi</taxon>
        <taxon>Dikarya</taxon>
        <taxon>Basidiomycota</taxon>
        <taxon>Agaricomycotina</taxon>
        <taxon>Agaricomycetes</taxon>
        <taxon>Polyporales</taxon>
        <taxon>Polyporaceae</taxon>
        <taxon>Trametes</taxon>
    </lineage>
</organism>
<protein>
    <submittedName>
        <fullName evidence="2">Uncharacterized protein</fullName>
    </submittedName>
</protein>
<evidence type="ECO:0000313" key="2">
    <source>
        <dbReference type="EMBL" id="OSD07201.1"/>
    </source>
</evidence>
<accession>A0A1Y2J431</accession>
<gene>
    <name evidence="2" type="ORF">PYCCODRAFT_582723</name>
</gene>
<name>A0A1Y2J431_TRAC3</name>
<dbReference type="AlphaFoldDB" id="A0A1Y2J431"/>
<proteinExistence type="predicted"/>
<sequence length="189" mass="20384">MSCMSSSVLCAIRCRVQAHQDRCAAGSAVGGLCTAPRVGTCSSRARPCEASWWLARSLVPFATCMSLLHVVGERRNTRPRGCIAGEPGERCAPHGAGHISAAPSRTILSAFWVRGLAWKCEGRRVDVKMQEWCSTVVNTSSSLVTWESAPMRAGPLRTYRGGVGIERDRPPTPTTPSVSSERVQFLPLS</sequence>
<dbReference type="Proteomes" id="UP000193067">
    <property type="component" value="Unassembled WGS sequence"/>
</dbReference>
<keyword evidence="3" id="KW-1185">Reference proteome</keyword>
<feature type="region of interest" description="Disordered" evidence="1">
    <location>
        <begin position="163"/>
        <end position="189"/>
    </location>
</feature>
<dbReference type="EMBL" id="KZ084088">
    <property type="protein sequence ID" value="OSD07201.1"/>
    <property type="molecule type" value="Genomic_DNA"/>
</dbReference>
<evidence type="ECO:0000313" key="3">
    <source>
        <dbReference type="Proteomes" id="UP000193067"/>
    </source>
</evidence>
<evidence type="ECO:0000256" key="1">
    <source>
        <dbReference type="SAM" id="MobiDB-lite"/>
    </source>
</evidence>
<reference evidence="2 3" key="1">
    <citation type="journal article" date="2015" name="Biotechnol. Biofuels">
        <title>Enhanced degradation of softwood versus hardwood by the white-rot fungus Pycnoporus coccineus.</title>
        <authorList>
            <person name="Couturier M."/>
            <person name="Navarro D."/>
            <person name="Chevret D."/>
            <person name="Henrissat B."/>
            <person name="Piumi F."/>
            <person name="Ruiz-Duenas F.J."/>
            <person name="Martinez A.T."/>
            <person name="Grigoriev I.V."/>
            <person name="Riley R."/>
            <person name="Lipzen A."/>
            <person name="Berrin J.G."/>
            <person name="Master E.R."/>
            <person name="Rosso M.N."/>
        </authorList>
    </citation>
    <scope>NUCLEOTIDE SEQUENCE [LARGE SCALE GENOMIC DNA]</scope>
    <source>
        <strain evidence="2 3">BRFM310</strain>
    </source>
</reference>